<sequence>MTTTPPALPHSLSWEQPAPQQRYTPVPGFERPPSMASLSQMASGGPSTPLAEERPLVNDHAANQPLSETDHYDPESLPPPHRASIYSDPFKHTDRPPSQTAQSDTASQMSGYSNRNPNRSQYANMDSPNGGAIPYGAGAGAGGGGYAQYRGEQTPYTSSAHDNIPADQLWAMEAGKERIQNYNHNPDDAERKARTKKLMWFLAIVGVLAVAGIVAGVVVSVTSKKHNGSSDSSSSNSNGGDGSGNGTSGPSVVLQDPNDPSNFQKDSRLHNVFWGMAYDPDGAILPNCGALQANVTRDIQILSQLTTRLRLYGANCNVTALVLQAIKDTKVNMTIYPAIYVDSNTQAFNDQLKAVTSAISTYGEDYIEGLAVGNEFILNEVGSVNTGGAYTTAITSLKTKINTVNQTITAMNLKKHIPIGTGDAGSVMSVALANDIEFFMANVHPWFGALPINQAAQWTYEYFQENDVVYAKQAVNPPEMYIAETGWPTQSMWLNTTQDGAGSPQGDASVANLQTFLDTYVCQANTNGTKYFYFEPFDQPWKTIYGGVEPYWGLFDSERNLKQPLTIPTC</sequence>
<evidence type="ECO:0000256" key="13">
    <source>
        <dbReference type="ARBA" id="ARBA00023277"/>
    </source>
</evidence>
<comment type="catalytic activity">
    <reaction evidence="1">
        <text>Hydrolysis of (1-&gt;3)-beta-D-glucosidic linkages in (1-&gt;3)-beta-D-glucans.</text>
        <dbReference type="EC" id="3.2.1.39"/>
    </reaction>
</comment>
<dbReference type="GO" id="GO:0000272">
    <property type="term" value="P:polysaccharide catabolic process"/>
    <property type="evidence" value="ECO:0007669"/>
    <property type="project" value="UniProtKB-KW"/>
</dbReference>
<keyword evidence="8" id="KW-0964">Secreted</keyword>
<evidence type="ECO:0000256" key="12">
    <source>
        <dbReference type="ARBA" id="ARBA00023180"/>
    </source>
</evidence>
<dbReference type="SUPFAM" id="SSF51445">
    <property type="entry name" value="(Trans)glycosidases"/>
    <property type="match status" value="1"/>
</dbReference>
<keyword evidence="21" id="KW-0812">Transmembrane</keyword>
<evidence type="ECO:0000256" key="11">
    <source>
        <dbReference type="ARBA" id="ARBA00023136"/>
    </source>
</evidence>
<dbReference type="RefSeq" id="XP_062629379.1">
    <property type="nucleotide sequence ID" value="XM_062773395.1"/>
</dbReference>
<dbReference type="EMBL" id="CP086718">
    <property type="protein sequence ID" value="WOO83353.1"/>
    <property type="molecule type" value="Genomic_DNA"/>
</dbReference>
<dbReference type="InterPro" id="IPR050732">
    <property type="entry name" value="Beta-glucan_modifiers"/>
</dbReference>
<keyword evidence="23" id="KW-1185">Reference proteome</keyword>
<feature type="region of interest" description="Disordered" evidence="20">
    <location>
        <begin position="224"/>
        <end position="261"/>
    </location>
</feature>
<keyword evidence="11 21" id="KW-0472">Membrane</keyword>
<evidence type="ECO:0000256" key="17">
    <source>
        <dbReference type="ARBA" id="ARBA00042373"/>
    </source>
</evidence>
<keyword evidence="13" id="KW-0119">Carbohydrate metabolism</keyword>
<evidence type="ECO:0000256" key="2">
    <source>
        <dbReference type="ARBA" id="ARBA00004191"/>
    </source>
</evidence>
<dbReference type="GO" id="GO:0009277">
    <property type="term" value="C:fungal-type cell wall"/>
    <property type="evidence" value="ECO:0007669"/>
    <property type="project" value="TreeGrafter"/>
</dbReference>
<name>A0AAF1BSE2_9TREE</name>
<keyword evidence="15" id="KW-0624">Polysaccharide degradation</keyword>
<evidence type="ECO:0000256" key="1">
    <source>
        <dbReference type="ARBA" id="ARBA00000382"/>
    </source>
</evidence>
<keyword evidence="9" id="KW-0732">Signal</keyword>
<evidence type="ECO:0000256" key="19">
    <source>
        <dbReference type="RuleBase" id="RU004335"/>
    </source>
</evidence>
<evidence type="ECO:0000256" key="16">
    <source>
        <dbReference type="ARBA" id="ARBA00037649"/>
    </source>
</evidence>
<evidence type="ECO:0000256" key="7">
    <source>
        <dbReference type="ARBA" id="ARBA00022512"/>
    </source>
</evidence>
<organism evidence="22 23">
    <name type="scientific">Vanrija pseudolonga</name>
    <dbReference type="NCBI Taxonomy" id="143232"/>
    <lineage>
        <taxon>Eukaryota</taxon>
        <taxon>Fungi</taxon>
        <taxon>Dikarya</taxon>
        <taxon>Basidiomycota</taxon>
        <taxon>Agaricomycotina</taxon>
        <taxon>Tremellomycetes</taxon>
        <taxon>Trichosporonales</taxon>
        <taxon>Trichosporonaceae</taxon>
        <taxon>Vanrija</taxon>
    </lineage>
</organism>
<dbReference type="InterPro" id="IPR017853">
    <property type="entry name" value="GH"/>
</dbReference>
<reference evidence="22" key="1">
    <citation type="submission" date="2023-10" db="EMBL/GenBank/DDBJ databases">
        <authorList>
            <person name="Noh H."/>
        </authorList>
    </citation>
    <scope>NUCLEOTIDE SEQUENCE</scope>
    <source>
        <strain evidence="22">DUCC4014</strain>
    </source>
</reference>
<dbReference type="GO" id="GO:0042973">
    <property type="term" value="F:glucan endo-1,3-beta-D-glucosidase activity"/>
    <property type="evidence" value="ECO:0007669"/>
    <property type="project" value="UniProtKB-EC"/>
</dbReference>
<evidence type="ECO:0000256" key="10">
    <source>
        <dbReference type="ARBA" id="ARBA00022801"/>
    </source>
</evidence>
<evidence type="ECO:0000256" key="14">
    <source>
        <dbReference type="ARBA" id="ARBA00023316"/>
    </source>
</evidence>
<keyword evidence="21" id="KW-1133">Transmembrane helix</keyword>
<evidence type="ECO:0000256" key="3">
    <source>
        <dbReference type="ARBA" id="ARBA00004401"/>
    </source>
</evidence>
<comment type="subcellular location">
    <subcellularLocation>
        <location evidence="3">Cell membrane</location>
        <topology evidence="3">Single-pass type II membrane protein</topology>
    </subcellularLocation>
    <subcellularLocation>
        <location evidence="2">Secreted</location>
        <location evidence="2">Cell wall</location>
    </subcellularLocation>
</comment>
<dbReference type="PANTHER" id="PTHR16631:SF17">
    <property type="entry name" value="GLUCAN ENDO-1,3-BETA-GLUCOSIDASE BTGC"/>
    <property type="match status" value="1"/>
</dbReference>
<dbReference type="EC" id="3.2.1.39" evidence="5"/>
<dbReference type="GO" id="GO:0009986">
    <property type="term" value="C:cell surface"/>
    <property type="evidence" value="ECO:0007669"/>
    <property type="project" value="TreeGrafter"/>
</dbReference>
<evidence type="ECO:0000256" key="20">
    <source>
        <dbReference type="SAM" id="MobiDB-lite"/>
    </source>
</evidence>
<evidence type="ECO:0000256" key="6">
    <source>
        <dbReference type="ARBA" id="ARBA00022475"/>
    </source>
</evidence>
<keyword evidence="7" id="KW-0134">Cell wall</keyword>
<dbReference type="PANTHER" id="PTHR16631">
    <property type="entry name" value="GLUCAN 1,3-BETA-GLUCOSIDASE"/>
    <property type="match status" value="1"/>
</dbReference>
<dbReference type="GeneID" id="87810055"/>
<comment type="similarity">
    <text evidence="4 19">Belongs to the glycosyl hydrolase 17 family.</text>
</comment>
<protein>
    <recommendedName>
        <fullName evidence="5">glucan endo-1,3-beta-D-glucosidase</fullName>
        <ecNumber evidence="5">3.2.1.39</ecNumber>
    </recommendedName>
    <alternativeName>
        <fullName evidence="18">Endo-1,3-beta-glucanase btgC</fullName>
    </alternativeName>
    <alternativeName>
        <fullName evidence="17">Laminarinase btgC</fullName>
    </alternativeName>
</protein>
<evidence type="ECO:0000256" key="8">
    <source>
        <dbReference type="ARBA" id="ARBA00022525"/>
    </source>
</evidence>
<dbReference type="Proteomes" id="UP000827549">
    <property type="component" value="Chromosome 5"/>
</dbReference>
<keyword evidence="14" id="KW-0961">Cell wall biogenesis/degradation</keyword>
<evidence type="ECO:0000256" key="21">
    <source>
        <dbReference type="SAM" id="Phobius"/>
    </source>
</evidence>
<keyword evidence="10" id="KW-0378">Hydrolase</keyword>
<evidence type="ECO:0000313" key="22">
    <source>
        <dbReference type="EMBL" id="WOO83353.1"/>
    </source>
</evidence>
<evidence type="ECO:0000256" key="5">
    <source>
        <dbReference type="ARBA" id="ARBA00012780"/>
    </source>
</evidence>
<keyword evidence="6" id="KW-1003">Cell membrane</keyword>
<evidence type="ECO:0000256" key="4">
    <source>
        <dbReference type="ARBA" id="ARBA00008773"/>
    </source>
</evidence>
<evidence type="ECO:0000256" key="18">
    <source>
        <dbReference type="ARBA" id="ARBA00043078"/>
    </source>
</evidence>
<dbReference type="AlphaFoldDB" id="A0AAF1BSE2"/>
<feature type="compositionally biased region" description="Low complexity" evidence="20">
    <location>
        <begin position="229"/>
        <end position="238"/>
    </location>
</feature>
<dbReference type="InterPro" id="IPR000490">
    <property type="entry name" value="Glyco_hydro_17"/>
</dbReference>
<evidence type="ECO:0000256" key="15">
    <source>
        <dbReference type="ARBA" id="ARBA00023326"/>
    </source>
</evidence>
<evidence type="ECO:0000313" key="23">
    <source>
        <dbReference type="Proteomes" id="UP000827549"/>
    </source>
</evidence>
<comment type="function">
    <text evidence="16">Glucanases play a role in cell expansion during growth, in cell-cell fusion during mating, and in spore release during sporulation. This enzyme may be involved in beta-glucan degradation. Active on laminarin and lichenan.</text>
</comment>
<proteinExistence type="inferred from homology"/>
<dbReference type="GO" id="GO:0071555">
    <property type="term" value="P:cell wall organization"/>
    <property type="evidence" value="ECO:0007669"/>
    <property type="project" value="UniProtKB-KW"/>
</dbReference>
<dbReference type="GO" id="GO:0005576">
    <property type="term" value="C:extracellular region"/>
    <property type="evidence" value="ECO:0007669"/>
    <property type="project" value="TreeGrafter"/>
</dbReference>
<dbReference type="Gene3D" id="3.20.20.80">
    <property type="entry name" value="Glycosidases"/>
    <property type="match status" value="2"/>
</dbReference>
<feature type="compositionally biased region" description="Polar residues" evidence="20">
    <location>
        <begin position="36"/>
        <end position="46"/>
    </location>
</feature>
<evidence type="ECO:0000256" key="9">
    <source>
        <dbReference type="ARBA" id="ARBA00022729"/>
    </source>
</evidence>
<feature type="transmembrane region" description="Helical" evidence="21">
    <location>
        <begin position="198"/>
        <end position="221"/>
    </location>
</feature>
<accession>A0AAF1BSE2</accession>
<feature type="region of interest" description="Disordered" evidence="20">
    <location>
        <begin position="1"/>
        <end position="129"/>
    </location>
</feature>
<gene>
    <name evidence="22" type="primary">btgC_0</name>
    <name evidence="22" type="ORF">LOC62_05G006880</name>
</gene>
<feature type="compositionally biased region" description="Polar residues" evidence="20">
    <location>
        <begin position="96"/>
        <end position="127"/>
    </location>
</feature>
<dbReference type="Pfam" id="PF00332">
    <property type="entry name" value="Glyco_hydro_17"/>
    <property type="match status" value="1"/>
</dbReference>
<dbReference type="GO" id="GO:0005886">
    <property type="term" value="C:plasma membrane"/>
    <property type="evidence" value="ECO:0007669"/>
    <property type="project" value="UniProtKB-SubCell"/>
</dbReference>
<keyword evidence="12" id="KW-0325">Glycoprotein</keyword>